<evidence type="ECO:0000313" key="9">
    <source>
        <dbReference type="Proteomes" id="UP001165368"/>
    </source>
</evidence>
<keyword evidence="2 6" id="KW-0067">ATP-binding</keyword>
<dbReference type="Proteomes" id="UP001165368">
    <property type="component" value="Unassembled WGS sequence"/>
</dbReference>
<dbReference type="SUPFAM" id="SSF53613">
    <property type="entry name" value="Ribokinase-like"/>
    <property type="match status" value="1"/>
</dbReference>
<comment type="similarity">
    <text evidence="6">Belongs to the NnrD/CARKD family.</text>
</comment>
<evidence type="ECO:0000256" key="6">
    <source>
        <dbReference type="HAMAP-Rule" id="MF_01965"/>
    </source>
</evidence>
<evidence type="ECO:0000256" key="3">
    <source>
        <dbReference type="ARBA" id="ARBA00022857"/>
    </source>
</evidence>
<evidence type="ECO:0000256" key="1">
    <source>
        <dbReference type="ARBA" id="ARBA00022741"/>
    </source>
</evidence>
<feature type="binding site" evidence="6">
    <location>
        <position position="43"/>
    </location>
    <ligand>
        <name>(6S)-NADPHX</name>
        <dbReference type="ChEBI" id="CHEBI:64076"/>
    </ligand>
</feature>
<dbReference type="PANTHER" id="PTHR12592:SF0">
    <property type="entry name" value="ATP-DEPENDENT (S)-NAD(P)H-HYDRATE DEHYDRATASE"/>
    <property type="match status" value="1"/>
</dbReference>
<keyword evidence="4 6" id="KW-0520">NAD</keyword>
<evidence type="ECO:0000256" key="5">
    <source>
        <dbReference type="ARBA" id="ARBA00023239"/>
    </source>
</evidence>
<dbReference type="RefSeq" id="WP_237823701.1">
    <property type="nucleotide sequence ID" value="NZ_JAKLTQ010000016.1"/>
</dbReference>
<evidence type="ECO:0000259" key="7">
    <source>
        <dbReference type="PROSITE" id="PS51383"/>
    </source>
</evidence>
<comment type="cofactor">
    <cofactor evidence="6">
        <name>Mg(2+)</name>
        <dbReference type="ChEBI" id="CHEBI:18420"/>
    </cofactor>
</comment>
<gene>
    <name evidence="6" type="primary">nnrD</name>
    <name evidence="8" type="ORF">LVY72_17770</name>
</gene>
<dbReference type="HAMAP" id="MF_01965">
    <property type="entry name" value="NADHX_dehydratase"/>
    <property type="match status" value="1"/>
</dbReference>
<comment type="caution">
    <text evidence="8">The sequence shown here is derived from an EMBL/GenBank/DDBJ whole genome shotgun (WGS) entry which is preliminary data.</text>
</comment>
<protein>
    <recommendedName>
        <fullName evidence="6">ADP-dependent (S)-NAD(P)H-hydrate dehydratase</fullName>
        <ecNumber evidence="6">4.2.1.136</ecNumber>
    </recommendedName>
    <alternativeName>
        <fullName evidence="6">ADP-dependent NAD(P)HX dehydratase</fullName>
    </alternativeName>
</protein>
<dbReference type="NCBIfam" id="TIGR00196">
    <property type="entry name" value="yjeF_cterm"/>
    <property type="match status" value="1"/>
</dbReference>
<feature type="binding site" evidence="6">
    <location>
        <position position="114"/>
    </location>
    <ligand>
        <name>(6S)-NADPHX</name>
        <dbReference type="ChEBI" id="CHEBI:64076"/>
    </ligand>
</feature>
<dbReference type="Gene3D" id="3.40.1190.20">
    <property type="match status" value="1"/>
</dbReference>
<comment type="function">
    <text evidence="6">Catalyzes the dehydration of the S-form of NAD(P)HX at the expense of ADP, which is converted to AMP. Together with NAD(P)HX epimerase, which catalyzes the epimerization of the S- and R-forms, the enzyme allows the repair of both epimers of NAD(P)HX, a damaged form of NAD(P)H that is a result of enzymatic or heat-dependent hydration.</text>
</comment>
<evidence type="ECO:0000256" key="2">
    <source>
        <dbReference type="ARBA" id="ARBA00022840"/>
    </source>
</evidence>
<reference evidence="8" key="1">
    <citation type="submission" date="2022-01" db="EMBL/GenBank/DDBJ databases">
        <authorList>
            <person name="Jo J.-H."/>
            <person name="Im W.-T."/>
        </authorList>
    </citation>
    <scope>NUCLEOTIDE SEQUENCE</scope>
    <source>
        <strain evidence="8">I2-34</strain>
    </source>
</reference>
<dbReference type="InterPro" id="IPR029056">
    <property type="entry name" value="Ribokinase-like"/>
</dbReference>
<dbReference type="CDD" id="cd01171">
    <property type="entry name" value="YXKO-related"/>
    <property type="match status" value="1"/>
</dbReference>
<dbReference type="InterPro" id="IPR000631">
    <property type="entry name" value="CARKD"/>
</dbReference>
<comment type="catalytic activity">
    <reaction evidence="6">
        <text>(6S)-NADPHX + ADP = AMP + phosphate + NADPH + H(+)</text>
        <dbReference type="Rhea" id="RHEA:32235"/>
        <dbReference type="ChEBI" id="CHEBI:15378"/>
        <dbReference type="ChEBI" id="CHEBI:43474"/>
        <dbReference type="ChEBI" id="CHEBI:57783"/>
        <dbReference type="ChEBI" id="CHEBI:64076"/>
        <dbReference type="ChEBI" id="CHEBI:456215"/>
        <dbReference type="ChEBI" id="CHEBI:456216"/>
        <dbReference type="EC" id="4.2.1.136"/>
    </reaction>
</comment>
<name>A0ABS9LAN5_9MICC</name>
<dbReference type="Pfam" id="PF01256">
    <property type="entry name" value="Carb_kinase"/>
    <property type="match status" value="1"/>
</dbReference>
<sequence>MSTHAEPVTPALLRGWQLSTEAAGKDDRGTVLVVGGSRRTPGAAMLTGLAALRTGAGRLTLAVAESAAVATAVAVPESGVVGLPENAAGSVRGDAAKVLAADAAAADVVVVGPGLDDAAETAALLTGLAPLLPRECTVVLDAYALGVLVDLADVYQQWDGRLVLTPNAVEAARLLGQDDVDMAAAIPRVARKYRAVVTGQGVIADPGGGLWEVPAGNAGLGTSGSGDVLAGAVGGFLARKAAPAQAACWGTYLHATAGDRLASAIGPLSFLARELLDAVPQVLAELTA</sequence>
<keyword evidence="3 6" id="KW-0521">NADP</keyword>
<feature type="binding site" evidence="6">
    <location>
        <position position="227"/>
    </location>
    <ligand>
        <name>(6S)-NADPHX</name>
        <dbReference type="ChEBI" id="CHEBI:64076"/>
    </ligand>
</feature>
<dbReference type="PROSITE" id="PS51383">
    <property type="entry name" value="YJEF_C_3"/>
    <property type="match status" value="1"/>
</dbReference>
<dbReference type="EMBL" id="JAKLTQ010000016">
    <property type="protein sequence ID" value="MCG2623746.1"/>
    <property type="molecule type" value="Genomic_DNA"/>
</dbReference>
<dbReference type="PANTHER" id="PTHR12592">
    <property type="entry name" value="ATP-DEPENDENT (S)-NAD(P)H-HYDRATE DEHYDRATASE FAMILY MEMBER"/>
    <property type="match status" value="1"/>
</dbReference>
<proteinExistence type="inferred from homology"/>
<keyword evidence="1 6" id="KW-0547">Nucleotide-binding</keyword>
<evidence type="ECO:0000256" key="4">
    <source>
        <dbReference type="ARBA" id="ARBA00023027"/>
    </source>
</evidence>
<feature type="domain" description="YjeF C-terminal" evidence="7">
    <location>
        <begin position="8"/>
        <end position="286"/>
    </location>
</feature>
<organism evidence="8 9">
    <name type="scientific">Arthrobacter hankyongi</name>
    <dbReference type="NCBI Taxonomy" id="2904801"/>
    <lineage>
        <taxon>Bacteria</taxon>
        <taxon>Bacillati</taxon>
        <taxon>Actinomycetota</taxon>
        <taxon>Actinomycetes</taxon>
        <taxon>Micrococcales</taxon>
        <taxon>Micrococcaceae</taxon>
        <taxon>Arthrobacter</taxon>
    </lineage>
</organism>
<evidence type="ECO:0000313" key="8">
    <source>
        <dbReference type="EMBL" id="MCG2623746.1"/>
    </source>
</evidence>
<keyword evidence="9" id="KW-1185">Reference proteome</keyword>
<feature type="binding site" evidence="6">
    <location>
        <position position="226"/>
    </location>
    <ligand>
        <name>AMP</name>
        <dbReference type="ChEBI" id="CHEBI:456215"/>
    </ligand>
</feature>
<dbReference type="EC" id="4.2.1.136" evidence="6"/>
<comment type="catalytic activity">
    <reaction evidence="6">
        <text>(6S)-NADHX + ADP = AMP + phosphate + NADH + H(+)</text>
        <dbReference type="Rhea" id="RHEA:32223"/>
        <dbReference type="ChEBI" id="CHEBI:15378"/>
        <dbReference type="ChEBI" id="CHEBI:43474"/>
        <dbReference type="ChEBI" id="CHEBI:57945"/>
        <dbReference type="ChEBI" id="CHEBI:64074"/>
        <dbReference type="ChEBI" id="CHEBI:456215"/>
        <dbReference type="ChEBI" id="CHEBI:456216"/>
        <dbReference type="EC" id="4.2.1.136"/>
    </reaction>
</comment>
<comment type="subunit">
    <text evidence="6">Homotetramer.</text>
</comment>
<comment type="caution">
    <text evidence="6">Lacks conserved residue(s) required for the propagation of feature annotation.</text>
</comment>
<keyword evidence="5 6" id="KW-0456">Lyase</keyword>
<accession>A0ABS9LAN5</accession>